<gene>
    <name evidence="2" type="ORF">Tco_0703873</name>
</gene>
<dbReference type="CDD" id="cd09272">
    <property type="entry name" value="RNase_HI_RT_Ty1"/>
    <property type="match status" value="1"/>
</dbReference>
<keyword evidence="3" id="KW-1185">Reference proteome</keyword>
<dbReference type="Proteomes" id="UP001151760">
    <property type="component" value="Unassembled WGS sequence"/>
</dbReference>
<accession>A0ABQ4Y1I5</accession>
<proteinExistence type="predicted"/>
<dbReference type="InterPro" id="IPR013103">
    <property type="entry name" value="RVT_2"/>
</dbReference>
<feature type="domain" description="Reverse transcriptase Ty1/copia-type" evidence="1">
    <location>
        <begin position="50"/>
        <end position="179"/>
    </location>
</feature>
<dbReference type="SUPFAM" id="SSF56672">
    <property type="entry name" value="DNA/RNA polymerases"/>
    <property type="match status" value="1"/>
</dbReference>
<reference evidence="2" key="1">
    <citation type="journal article" date="2022" name="Int. J. Mol. Sci.">
        <title>Draft Genome of Tanacetum Coccineum: Genomic Comparison of Closely Related Tanacetum-Family Plants.</title>
        <authorList>
            <person name="Yamashiro T."/>
            <person name="Shiraishi A."/>
            <person name="Nakayama K."/>
            <person name="Satake H."/>
        </authorList>
    </citation>
    <scope>NUCLEOTIDE SEQUENCE</scope>
</reference>
<dbReference type="PANTHER" id="PTHR11439:SF509">
    <property type="entry name" value="RNA-DIRECTED DNA POLYMERASE"/>
    <property type="match status" value="1"/>
</dbReference>
<protein>
    <submittedName>
        <fullName evidence="2">Retrovirus-related pol polyprotein from transposon TNT 1-94</fullName>
    </submittedName>
</protein>
<dbReference type="Pfam" id="PF07727">
    <property type="entry name" value="RVT_2"/>
    <property type="match status" value="1"/>
</dbReference>
<reference evidence="2" key="2">
    <citation type="submission" date="2022-01" db="EMBL/GenBank/DDBJ databases">
        <authorList>
            <person name="Yamashiro T."/>
            <person name="Shiraishi A."/>
            <person name="Satake H."/>
            <person name="Nakayama K."/>
        </authorList>
    </citation>
    <scope>NUCLEOTIDE SEQUENCE</scope>
</reference>
<organism evidence="2 3">
    <name type="scientific">Tanacetum coccineum</name>
    <dbReference type="NCBI Taxonomy" id="301880"/>
    <lineage>
        <taxon>Eukaryota</taxon>
        <taxon>Viridiplantae</taxon>
        <taxon>Streptophyta</taxon>
        <taxon>Embryophyta</taxon>
        <taxon>Tracheophyta</taxon>
        <taxon>Spermatophyta</taxon>
        <taxon>Magnoliopsida</taxon>
        <taxon>eudicotyledons</taxon>
        <taxon>Gunneridae</taxon>
        <taxon>Pentapetalae</taxon>
        <taxon>asterids</taxon>
        <taxon>campanulids</taxon>
        <taxon>Asterales</taxon>
        <taxon>Asteraceae</taxon>
        <taxon>Asteroideae</taxon>
        <taxon>Anthemideae</taxon>
        <taxon>Anthemidinae</taxon>
        <taxon>Tanacetum</taxon>
    </lineage>
</organism>
<comment type="caution">
    <text evidence="2">The sequence shown here is derived from an EMBL/GenBank/DDBJ whole genome shotgun (WGS) entry which is preliminary data.</text>
</comment>
<dbReference type="PANTHER" id="PTHR11439">
    <property type="entry name" value="GAG-POL-RELATED RETROTRANSPOSON"/>
    <property type="match status" value="1"/>
</dbReference>
<dbReference type="InterPro" id="IPR043502">
    <property type="entry name" value="DNA/RNA_pol_sf"/>
</dbReference>
<sequence length="525" mass="60967">MTRQRLYTDFEVYMYALTVSTIEPKNINEAMADHSWIESMQDELHLFERLQLKKALYGLKQAPRAWYDKLSSFLIEHGFTKGIIDPTLFTRRHGGDILLVQVYVDDIIFGSTNPDFSKRFANLMKNNFEMSMMGELKFFLGLQVHQSPRGIFISQSQYAIELLKKHGLDECVSMSTPMATERLDADLQGTPTDQMTYRRMIGGLMYLTASHPDIAFATFVCARYQARPTVKHLKEVKRIFRYLRQSYNMGLWYPKDFGFELIAYSDADHAGCKHGCKSASEGLHISSGMLVMRTQILDYLIQIHRIPMYCDSKSDIAISCNPVQHSKTKHIDIRYHFIKEHVEKVTIELYFVGTEYQLANLFTKALLKERFEYLVHRIVIIMAQQQHAADVHPDELCPTNKRYDLMDANKKVDLEHVQCPPKSKILTNIIKNHPLRFSIAASSSIPWTYMAQFWHTLKEDISKYRLTFMLDKKELSLTLDDFRAIFHLPQANANNHDSFVPPPSFLDMVPFYKQQLGFTMELKTS</sequence>
<evidence type="ECO:0000313" key="3">
    <source>
        <dbReference type="Proteomes" id="UP001151760"/>
    </source>
</evidence>
<dbReference type="EMBL" id="BQNB010009976">
    <property type="protein sequence ID" value="GJS71032.1"/>
    <property type="molecule type" value="Genomic_DNA"/>
</dbReference>
<name>A0ABQ4Y1I5_9ASTR</name>
<evidence type="ECO:0000313" key="2">
    <source>
        <dbReference type="EMBL" id="GJS71032.1"/>
    </source>
</evidence>
<evidence type="ECO:0000259" key="1">
    <source>
        <dbReference type="Pfam" id="PF07727"/>
    </source>
</evidence>